<keyword evidence="1" id="KW-1133">Transmembrane helix</keyword>
<dbReference type="PANTHER" id="PTHR42305">
    <property type="entry name" value="MEMBRANE PROTEIN RV1733C-RELATED"/>
    <property type="match status" value="1"/>
</dbReference>
<proteinExistence type="predicted"/>
<name>A0ABP9JFH8_9ACTN</name>
<keyword evidence="1" id="KW-0812">Transmembrane</keyword>
<evidence type="ECO:0000313" key="3">
    <source>
        <dbReference type="Proteomes" id="UP001501759"/>
    </source>
</evidence>
<dbReference type="Proteomes" id="UP001501759">
    <property type="component" value="Unassembled WGS sequence"/>
</dbReference>
<evidence type="ECO:0000256" key="1">
    <source>
        <dbReference type="SAM" id="Phobius"/>
    </source>
</evidence>
<evidence type="ECO:0008006" key="4">
    <source>
        <dbReference type="Google" id="ProtNLM"/>
    </source>
</evidence>
<organism evidence="2 3">
    <name type="scientific">Streptomyces siamensis</name>
    <dbReference type="NCBI Taxonomy" id="1274986"/>
    <lineage>
        <taxon>Bacteria</taxon>
        <taxon>Bacillati</taxon>
        <taxon>Actinomycetota</taxon>
        <taxon>Actinomycetes</taxon>
        <taxon>Kitasatosporales</taxon>
        <taxon>Streptomycetaceae</taxon>
        <taxon>Streptomyces</taxon>
    </lineage>
</organism>
<comment type="caution">
    <text evidence="2">The sequence shown here is derived from an EMBL/GenBank/DDBJ whole genome shotgun (WGS) entry which is preliminary data.</text>
</comment>
<dbReference type="PANTHER" id="PTHR42305:SF1">
    <property type="entry name" value="MEMBRANE PROTEIN RV1733C-RELATED"/>
    <property type="match status" value="1"/>
</dbReference>
<dbReference type="InterPro" id="IPR039708">
    <property type="entry name" value="MT1774/Rv1733c-like"/>
</dbReference>
<feature type="transmembrane region" description="Helical" evidence="1">
    <location>
        <begin position="30"/>
        <end position="54"/>
    </location>
</feature>
<keyword evidence="3" id="KW-1185">Reference proteome</keyword>
<keyword evidence="1" id="KW-0472">Membrane</keyword>
<dbReference type="RefSeq" id="WP_425589339.1">
    <property type="nucleotide sequence ID" value="NZ_BAABKB010000031.1"/>
</dbReference>
<dbReference type="EMBL" id="BAABKB010000031">
    <property type="protein sequence ID" value="GAA5028671.1"/>
    <property type="molecule type" value="Genomic_DNA"/>
</dbReference>
<feature type="transmembrane region" description="Helical" evidence="1">
    <location>
        <begin position="145"/>
        <end position="167"/>
    </location>
</feature>
<accession>A0ABP9JFH8</accession>
<evidence type="ECO:0000313" key="2">
    <source>
        <dbReference type="EMBL" id="GAA5028671.1"/>
    </source>
</evidence>
<gene>
    <name evidence="2" type="ORF">GCM10023335_66780</name>
</gene>
<sequence length="195" mass="20511">MRKEGHTKVRGWRWRRNPLRRHSDVVEARIVLAAWAAAIVGGAVGGAVVAQAVAGAVEHDRMGRRPVSAVMVSDAPSGTRDVTTGVKYDHVTAKVRWTDSHGVLRTDQTTVKGGSTAGATVAAWTDGRGHLVSGPIGSAEAAARVGLAGAGAGLTGGLLVLTGGLMVRLRIERRATEQWGIEWDQVGPQWGRKTS</sequence>
<reference evidence="3" key="1">
    <citation type="journal article" date="2019" name="Int. J. Syst. Evol. Microbiol.">
        <title>The Global Catalogue of Microorganisms (GCM) 10K type strain sequencing project: providing services to taxonomists for standard genome sequencing and annotation.</title>
        <authorList>
            <consortium name="The Broad Institute Genomics Platform"/>
            <consortium name="The Broad Institute Genome Sequencing Center for Infectious Disease"/>
            <person name="Wu L."/>
            <person name="Ma J."/>
        </authorList>
    </citation>
    <scope>NUCLEOTIDE SEQUENCE [LARGE SCALE GENOMIC DNA]</scope>
    <source>
        <strain evidence="3">JCM 18409</strain>
    </source>
</reference>
<protein>
    <recommendedName>
        <fullName evidence="4">Membrane protein SCJ1.26</fullName>
    </recommendedName>
</protein>